<accession>A0A1J4UZS3</accession>
<dbReference type="Proteomes" id="UP000181992">
    <property type="component" value="Unassembled WGS sequence"/>
</dbReference>
<organism evidence="3 4">
    <name type="scientific">Candidatus Nomurabacteria bacterium CG1_02_43_90</name>
    <dbReference type="NCBI Taxonomy" id="1805281"/>
    <lineage>
        <taxon>Bacteria</taxon>
        <taxon>Candidatus Nomuraibacteriota</taxon>
    </lineage>
</organism>
<reference evidence="3 4" key="1">
    <citation type="journal article" date="2016" name="Environ. Microbiol.">
        <title>Genomic resolution of a cold subsurface aquifer community provides metabolic insights for novel microbes adapted to high CO concentrations.</title>
        <authorList>
            <person name="Probst A.J."/>
            <person name="Castelle C.J."/>
            <person name="Singh A."/>
            <person name="Brown C.T."/>
            <person name="Anantharaman K."/>
            <person name="Sharon I."/>
            <person name="Hug L.A."/>
            <person name="Burstein D."/>
            <person name="Emerson J.B."/>
            <person name="Thomas B.C."/>
            <person name="Banfield J.F."/>
        </authorList>
    </citation>
    <scope>NUCLEOTIDE SEQUENCE [LARGE SCALE GENOMIC DNA]</scope>
    <source>
        <strain evidence="3">CG1_02_43_90</strain>
    </source>
</reference>
<dbReference type="AlphaFoldDB" id="A0A1J4UZS3"/>
<dbReference type="STRING" id="1805281.AUJ77_03185"/>
<feature type="domain" description="DUF11" evidence="2">
    <location>
        <begin position="222"/>
        <end position="314"/>
    </location>
</feature>
<feature type="transmembrane region" description="Helical" evidence="1">
    <location>
        <begin position="67"/>
        <end position="87"/>
    </location>
</feature>
<sequence length="636" mass="69408">MADDVKSRIEELEKELYSKDFKPLTEENVLTHKEISVGESWDAKTDALSLEEAEARKEKRHRMMKKITLFSAGFFFIAALVTSFVWWKGLNVVSGTNINIDISAPLAIAGGEPFDTNFVITNGNKVSVDSATLLVEYPSGFYSSTDKSELLRNSQDVGAILPGQVITEKVPALLYGQENTSKEVTVTLEYRMAGSNATLKKSKTYAIKVSSSPVNIILGARKEANSGQEAEFDLSVSSNTKDPTGALIVTAEYPVGFSFKSADPSPTYNTNSWQIANLAPEETRIIKIHGILEGQENEEKITKISVGTQSTRDERLIGIIYDSVSESTVITKPFLGLDLTVNNEHSPEYVMGLGETVQAVISWQNNNPAPLSNVVIEAKLNGEVLNRYSVYASIGGFYRSIDDTIVWDKRGNPELRLVEPGARGSVGFSFSPRALDANTTSIIKNPQVIFDVQAHAQRTSTSGSSEDITTFASRTVKFDTDLRLGARATYFSGPFKNTGALPPKVDKETTYTVSFTVHNSSNSVSNAVVKTTLPIYVKWLNKISPEGEGVIYTDVNSEVTWNAGRIPAGGTRDVSFQISFLPSLSQVGQAPKLTGDVVLLGTDDFTKTELRDQKPPLTTYLSSDPQVGQNQVTVVN</sequence>
<evidence type="ECO:0000259" key="2">
    <source>
        <dbReference type="Pfam" id="PF01345"/>
    </source>
</evidence>
<dbReference type="Pfam" id="PF01345">
    <property type="entry name" value="DUF11"/>
    <property type="match status" value="1"/>
</dbReference>
<dbReference type="EMBL" id="MNVN01000018">
    <property type="protein sequence ID" value="OIO30426.1"/>
    <property type="molecule type" value="Genomic_DNA"/>
</dbReference>
<dbReference type="InterPro" id="IPR001434">
    <property type="entry name" value="OmcB-like_DUF11"/>
</dbReference>
<comment type="caution">
    <text evidence="3">The sequence shown here is derived from an EMBL/GenBank/DDBJ whole genome shotgun (WGS) entry which is preliminary data.</text>
</comment>
<evidence type="ECO:0000313" key="3">
    <source>
        <dbReference type="EMBL" id="OIO30426.1"/>
    </source>
</evidence>
<keyword evidence="1" id="KW-1133">Transmembrane helix</keyword>
<evidence type="ECO:0000313" key="4">
    <source>
        <dbReference type="Proteomes" id="UP000181992"/>
    </source>
</evidence>
<protein>
    <recommendedName>
        <fullName evidence="2">DUF11 domain-containing protein</fullName>
    </recommendedName>
</protein>
<keyword evidence="1" id="KW-0812">Transmembrane</keyword>
<name>A0A1J4UZS3_9BACT</name>
<gene>
    <name evidence="3" type="ORF">AUJ77_03185</name>
</gene>
<proteinExistence type="predicted"/>
<keyword evidence="1" id="KW-0472">Membrane</keyword>
<evidence type="ECO:0000256" key="1">
    <source>
        <dbReference type="SAM" id="Phobius"/>
    </source>
</evidence>